<name>A0A3S3KXU2_9MICO</name>
<dbReference type="AlphaFoldDB" id="A0A3S3KXU2"/>
<dbReference type="Proteomes" id="UP000285970">
    <property type="component" value="Unassembled WGS sequence"/>
</dbReference>
<dbReference type="Gene3D" id="3.40.50.300">
    <property type="entry name" value="P-loop containing nucleotide triphosphate hydrolases"/>
    <property type="match status" value="1"/>
</dbReference>
<protein>
    <submittedName>
        <fullName evidence="1">ATP-binding protein</fullName>
    </submittedName>
</protein>
<dbReference type="InterPro" id="IPR027417">
    <property type="entry name" value="P-loop_NTPase"/>
</dbReference>
<organism evidence="1 2">
    <name type="scientific">Microbacterium enclense</name>
    <dbReference type="NCBI Taxonomy" id="993073"/>
    <lineage>
        <taxon>Bacteria</taxon>
        <taxon>Bacillati</taxon>
        <taxon>Actinomycetota</taxon>
        <taxon>Actinomycetes</taxon>
        <taxon>Micrococcales</taxon>
        <taxon>Microbacteriaceae</taxon>
        <taxon>Microbacterium</taxon>
    </lineage>
</organism>
<proteinExistence type="predicted"/>
<keyword evidence="1" id="KW-0067">ATP-binding</keyword>
<dbReference type="EMBL" id="RBZY01000028">
    <property type="protein sequence ID" value="RWR18657.1"/>
    <property type="molecule type" value="Genomic_DNA"/>
</dbReference>
<evidence type="ECO:0000313" key="2">
    <source>
        <dbReference type="Proteomes" id="UP000285970"/>
    </source>
</evidence>
<comment type="caution">
    <text evidence="1">The sequence shown here is derived from an EMBL/GenBank/DDBJ whole genome shotgun (WGS) entry which is preliminary data.</text>
</comment>
<dbReference type="OrthoDB" id="2020141at2"/>
<evidence type="ECO:0000313" key="1">
    <source>
        <dbReference type="EMBL" id="RWR18657.1"/>
    </source>
</evidence>
<reference evidence="1 2" key="1">
    <citation type="journal article" date="2018" name="Front. Microbiol.">
        <title>Novel Insights Into Bacterial Dimethylsulfoniopropionate Catabolism in the East China Sea.</title>
        <authorList>
            <person name="Liu J."/>
            <person name="Liu J."/>
            <person name="Zhang S.H."/>
            <person name="Liang J."/>
            <person name="Lin H."/>
            <person name="Song D."/>
            <person name="Yang G.P."/>
            <person name="Todd J.D."/>
            <person name="Zhang X.H."/>
        </authorList>
    </citation>
    <scope>NUCLEOTIDE SEQUENCE [LARGE SCALE GENOMIC DNA]</scope>
    <source>
        <strain evidence="1 2">ZYFD042</strain>
    </source>
</reference>
<gene>
    <name evidence="1" type="ORF">D8Y23_09035</name>
</gene>
<dbReference type="SUPFAM" id="SSF52540">
    <property type="entry name" value="P-loop containing nucleoside triphosphate hydrolases"/>
    <property type="match status" value="1"/>
</dbReference>
<keyword evidence="1" id="KW-0547">Nucleotide-binding</keyword>
<sequence length="411" mass="45061">MRTAVHNPFQPGSDVVPEIWAGRTEQLSDWRDVLRPRLQAGLFERGRTVLGEPGLGKSSLVRRIAMQAERAGDWVTPQIRLALGTDPLKRIAAEVLKLADRAGLPAARENRISSLLERVQTVAASGVSLGLRDREGVEPHTALTELLVEIGHAAIRQNQVVLIHVDEVQNITDEKLLSQVLIALGDAITREVDVTVPAVGTITRSLPIAVYLTGLPEFDDRSGSRKGATFARRFATTTLEPINDDDLRSALRPLVVTGWETPSEDGSIVAVRLAPDAAETIVDVCRGEPFLFQLAGQRAWYAGSGDVITRPEVLAGWGQAEQEATSHVERILERLPPREREFLSAMAELPPWERSQGQIAAKAGFAKPTDAGTTSQRLDRVRGIIGRGKVYTFRHRAIEAFLTSDWPSLEQ</sequence>
<accession>A0A3S3KXU2</accession>
<dbReference type="GO" id="GO:0005524">
    <property type="term" value="F:ATP binding"/>
    <property type="evidence" value="ECO:0007669"/>
    <property type="project" value="UniProtKB-KW"/>
</dbReference>